<keyword evidence="2" id="KW-0472">Membrane</keyword>
<dbReference type="RefSeq" id="WP_153021986.1">
    <property type="nucleotide sequence ID" value="NZ_BAABIH010000001.1"/>
</dbReference>
<evidence type="ECO:0000313" key="3">
    <source>
        <dbReference type="EMBL" id="QFU97406.1"/>
    </source>
</evidence>
<dbReference type="EMBL" id="CP045529">
    <property type="protein sequence ID" value="QFU97406.1"/>
    <property type="molecule type" value="Genomic_DNA"/>
</dbReference>
<proteinExistence type="predicted"/>
<keyword evidence="2" id="KW-0812">Transmembrane</keyword>
<dbReference type="AlphaFoldDB" id="A0A5P9Q7Z2"/>
<evidence type="ECO:0000256" key="2">
    <source>
        <dbReference type="SAM" id="Phobius"/>
    </source>
</evidence>
<accession>A0A5P9Q7Z2</accession>
<dbReference type="KEGG" id="lxl:KDY119_00904"/>
<evidence type="ECO:0000256" key="1">
    <source>
        <dbReference type="SAM" id="MobiDB-lite"/>
    </source>
</evidence>
<feature type="transmembrane region" description="Helical" evidence="2">
    <location>
        <begin position="110"/>
        <end position="133"/>
    </location>
</feature>
<feature type="compositionally biased region" description="Low complexity" evidence="1">
    <location>
        <begin position="74"/>
        <end position="93"/>
    </location>
</feature>
<organism evidence="3 4">
    <name type="scientific">Luteimicrobium xylanilyticum</name>
    <dbReference type="NCBI Taxonomy" id="1133546"/>
    <lineage>
        <taxon>Bacteria</taxon>
        <taxon>Bacillati</taxon>
        <taxon>Actinomycetota</taxon>
        <taxon>Actinomycetes</taxon>
        <taxon>Micrococcales</taxon>
        <taxon>Luteimicrobium</taxon>
    </lineage>
</organism>
<evidence type="ECO:0000313" key="4">
    <source>
        <dbReference type="Proteomes" id="UP000326702"/>
    </source>
</evidence>
<reference evidence="3 4" key="1">
    <citation type="submission" date="2019-10" db="EMBL/GenBank/DDBJ databases">
        <title>Genome sequence of Luteimicrobium xylanilyticum HY-24.</title>
        <authorList>
            <person name="Kim D.Y."/>
            <person name="Park H.-Y."/>
        </authorList>
    </citation>
    <scope>NUCLEOTIDE SEQUENCE [LARGE SCALE GENOMIC DNA]</scope>
    <source>
        <strain evidence="3 4">HY-24</strain>
    </source>
</reference>
<name>A0A5P9Q7Z2_9MICO</name>
<feature type="transmembrane region" description="Helical" evidence="2">
    <location>
        <begin position="139"/>
        <end position="159"/>
    </location>
</feature>
<keyword evidence="4" id="KW-1185">Reference proteome</keyword>
<sequence>MSINESGNEPERDDDDTQRLDLVVPPGVTAAPDDLPTPDAQDGATRVLPTAAEPQGVDALWGLGAPEGAPSGTASEPAFVAPPVAPSVATPETSAPEPARGRRRPVRVGTVVWGLVVAACGVLVLAAAGGAHIDGGTVAIAILGGAGVALVLGSIITGVRRRDRT</sequence>
<protein>
    <submittedName>
        <fullName evidence="3">Uncharacterized protein</fullName>
    </submittedName>
</protein>
<feature type="region of interest" description="Disordered" evidence="1">
    <location>
        <begin position="1"/>
        <end position="104"/>
    </location>
</feature>
<dbReference type="Proteomes" id="UP000326702">
    <property type="component" value="Chromosome"/>
</dbReference>
<gene>
    <name evidence="3" type="ORF">KDY119_00904</name>
</gene>
<keyword evidence="2" id="KW-1133">Transmembrane helix</keyword>